<gene>
    <name evidence="1" type="ORF">FDZ14_32800</name>
</gene>
<protein>
    <submittedName>
        <fullName evidence="1">Uncharacterized protein</fullName>
    </submittedName>
</protein>
<sequence length="107" mass="12796">MQVFSITYLKSIMEREDKRIDSLICSENIPHETYQDVSFEKNLDYEVLGINWANESFIVMNDWGEVEEITIGDPRFKIDNFVPNKHYPTNFLLGVGMNQKNQWRWFK</sequence>
<dbReference type="RefSeq" id="WP_171778870.1">
    <property type="nucleotide sequence ID" value="NZ_CP045273.1"/>
</dbReference>
<dbReference type="AlphaFoldDB" id="A0A6M6E1E0"/>
<name>A0A6M6E1E0_PRIMG</name>
<reference evidence="1 2" key="1">
    <citation type="submission" date="2019-10" db="EMBL/GenBank/DDBJ databases">
        <title>Complete genome sequences for adaption low water activity.</title>
        <authorList>
            <person name="Zhao L."/>
            <person name="Zhong J."/>
        </authorList>
    </citation>
    <scope>NUCLEOTIDE SEQUENCE [LARGE SCALE GENOMIC DNA]</scope>
    <source>
        <strain evidence="1 2">FDU301</strain>
        <plasmid evidence="2">pfdu301a</plasmid>
    </source>
</reference>
<evidence type="ECO:0000313" key="1">
    <source>
        <dbReference type="EMBL" id="QJX80871.1"/>
    </source>
</evidence>
<proteinExistence type="predicted"/>
<evidence type="ECO:0000313" key="2">
    <source>
        <dbReference type="Proteomes" id="UP000501076"/>
    </source>
</evidence>
<geneLocation type="plasmid" evidence="2">
    <name>pfdu301a</name>
</geneLocation>
<organism evidence="1 2">
    <name type="scientific">Priestia megaterium</name>
    <name type="common">Bacillus megaterium</name>
    <dbReference type="NCBI Taxonomy" id="1404"/>
    <lineage>
        <taxon>Bacteria</taxon>
        <taxon>Bacillati</taxon>
        <taxon>Bacillota</taxon>
        <taxon>Bacilli</taxon>
        <taxon>Bacillales</taxon>
        <taxon>Bacillaceae</taxon>
        <taxon>Priestia</taxon>
    </lineage>
</organism>
<dbReference type="EMBL" id="CP045273">
    <property type="protein sequence ID" value="QJX80871.1"/>
    <property type="molecule type" value="Genomic_DNA"/>
</dbReference>
<accession>A0A6M6E1E0</accession>
<dbReference type="Proteomes" id="UP000501076">
    <property type="component" value="Plasmid pFDU301A"/>
</dbReference>
<keyword evidence="1" id="KW-0614">Plasmid</keyword>